<feature type="transmembrane region" description="Helical" evidence="6">
    <location>
        <begin position="193"/>
        <end position="210"/>
    </location>
</feature>
<dbReference type="Pfam" id="PF07947">
    <property type="entry name" value="YhhN"/>
    <property type="match status" value="1"/>
</dbReference>
<reference evidence="7 8" key="1">
    <citation type="submission" date="2019-08" db="EMBL/GenBank/DDBJ databases">
        <title>Sphingorhabdus soil sp. nov., isolated from arctic soil.</title>
        <authorList>
            <person name="Liu Y."/>
        </authorList>
    </citation>
    <scope>NUCLEOTIDE SEQUENCE [LARGE SCALE GENOMIC DNA]</scope>
    <source>
        <strain evidence="7 8">D-2Q-5-6</strain>
    </source>
</reference>
<dbReference type="GO" id="GO:0016787">
    <property type="term" value="F:hydrolase activity"/>
    <property type="evidence" value="ECO:0007669"/>
    <property type="project" value="TreeGrafter"/>
</dbReference>
<dbReference type="EMBL" id="VOPY01000002">
    <property type="protein sequence ID" value="TXC69091.1"/>
    <property type="molecule type" value="Genomic_DNA"/>
</dbReference>
<dbReference type="PANTHER" id="PTHR31885:SF6">
    <property type="entry name" value="GH04784P"/>
    <property type="match status" value="1"/>
</dbReference>
<feature type="transmembrane region" description="Helical" evidence="6">
    <location>
        <begin position="82"/>
        <end position="100"/>
    </location>
</feature>
<comment type="subcellular location">
    <subcellularLocation>
        <location evidence="1">Membrane</location>
        <topology evidence="1">Multi-pass membrane protein</topology>
    </subcellularLocation>
</comment>
<proteinExistence type="inferred from homology"/>
<feature type="transmembrane region" description="Helical" evidence="6">
    <location>
        <begin position="36"/>
        <end position="52"/>
    </location>
</feature>
<feature type="transmembrane region" description="Helical" evidence="6">
    <location>
        <begin position="161"/>
        <end position="181"/>
    </location>
</feature>
<comment type="similarity">
    <text evidence="2">Belongs to the TMEM86 family.</text>
</comment>
<dbReference type="RefSeq" id="WP_147123046.1">
    <property type="nucleotide sequence ID" value="NZ_VOPY01000002.1"/>
</dbReference>
<feature type="transmembrane region" description="Helical" evidence="6">
    <location>
        <begin position="136"/>
        <end position="154"/>
    </location>
</feature>
<dbReference type="Proteomes" id="UP000321129">
    <property type="component" value="Unassembled WGS sequence"/>
</dbReference>
<name>A0A5C6UA66_9SPHN</name>
<dbReference type="AlphaFoldDB" id="A0A5C6UA66"/>
<keyword evidence="5 6" id="KW-0472">Membrane</keyword>
<dbReference type="InterPro" id="IPR012506">
    <property type="entry name" value="TMEM86B-like"/>
</dbReference>
<evidence type="ECO:0000256" key="3">
    <source>
        <dbReference type="ARBA" id="ARBA00022692"/>
    </source>
</evidence>
<feature type="transmembrane region" description="Helical" evidence="6">
    <location>
        <begin position="112"/>
        <end position="130"/>
    </location>
</feature>
<evidence type="ECO:0000256" key="4">
    <source>
        <dbReference type="ARBA" id="ARBA00022989"/>
    </source>
</evidence>
<evidence type="ECO:0000313" key="8">
    <source>
        <dbReference type="Proteomes" id="UP000321129"/>
    </source>
</evidence>
<evidence type="ECO:0000256" key="1">
    <source>
        <dbReference type="ARBA" id="ARBA00004141"/>
    </source>
</evidence>
<organism evidence="7 8">
    <name type="scientific">Flavisphingopyxis soli</name>
    <dbReference type="NCBI Taxonomy" id="2601267"/>
    <lineage>
        <taxon>Bacteria</taxon>
        <taxon>Pseudomonadati</taxon>
        <taxon>Pseudomonadota</taxon>
        <taxon>Alphaproteobacteria</taxon>
        <taxon>Sphingomonadales</taxon>
        <taxon>Sphingopyxidaceae</taxon>
        <taxon>Flavisphingopyxis</taxon>
    </lineage>
</organism>
<evidence type="ECO:0000256" key="5">
    <source>
        <dbReference type="ARBA" id="ARBA00023136"/>
    </source>
</evidence>
<dbReference type="PANTHER" id="PTHR31885">
    <property type="entry name" value="GH04784P"/>
    <property type="match status" value="1"/>
</dbReference>
<gene>
    <name evidence="7" type="ORF">FSZ31_09165</name>
</gene>
<evidence type="ECO:0000313" key="7">
    <source>
        <dbReference type="EMBL" id="TXC69091.1"/>
    </source>
</evidence>
<evidence type="ECO:0000256" key="2">
    <source>
        <dbReference type="ARBA" id="ARBA00007375"/>
    </source>
</evidence>
<feature type="transmembrane region" description="Helical" evidence="6">
    <location>
        <begin position="12"/>
        <end position="30"/>
    </location>
</feature>
<accession>A0A5C6UA66</accession>
<sequence length="221" mass="23082">MEAHRPRLDALFFAAVFAGASYYAAVLLELQNPSAIVWKGAGVGLLALWAARHARSLDGWLIAGVLALGATGDVLIDAVNLRMGGIAFMIGHIVAVVLYLRNRRAAPSGSQALLGLVLLVGVPAIAYAVSPPGMQAVGHAIYGLTIGAMAGAAWTSRFSRYRVGIGAVLFALSDLLIFGRLGPLADSSLPHLLVWPLYFAGQALIAWGVVTRVSSERAAPS</sequence>
<keyword evidence="4 6" id="KW-1133">Transmembrane helix</keyword>
<comment type="caution">
    <text evidence="7">The sequence shown here is derived from an EMBL/GenBank/DDBJ whole genome shotgun (WGS) entry which is preliminary data.</text>
</comment>
<protein>
    <submittedName>
        <fullName evidence="7">Lysoplasmalogenase</fullName>
    </submittedName>
</protein>
<keyword evidence="3 6" id="KW-0812">Transmembrane</keyword>
<dbReference type="OrthoDB" id="7390032at2"/>
<dbReference type="GO" id="GO:0016020">
    <property type="term" value="C:membrane"/>
    <property type="evidence" value="ECO:0007669"/>
    <property type="project" value="UniProtKB-SubCell"/>
</dbReference>
<evidence type="ECO:0000256" key="6">
    <source>
        <dbReference type="SAM" id="Phobius"/>
    </source>
</evidence>
<keyword evidence="8" id="KW-1185">Reference proteome</keyword>